<evidence type="ECO:0000256" key="2">
    <source>
        <dbReference type="ARBA" id="ARBA00015075"/>
    </source>
</evidence>
<protein>
    <recommendedName>
        <fullName evidence="2">Toxin CcdB</fullName>
    </recommendedName>
    <alternativeName>
        <fullName evidence="7">Cytotoxic protein CcdB</fullName>
    </alternativeName>
    <alternativeName>
        <fullName evidence="6">Protein LetD</fullName>
    </alternativeName>
</protein>
<keyword evidence="3" id="KW-0678">Repressor</keyword>
<keyword evidence="5" id="KW-0804">Transcription</keyword>
<dbReference type="InterPro" id="IPR011067">
    <property type="entry name" value="Plasmid_toxin/cell-grow_inhib"/>
</dbReference>
<dbReference type="SUPFAM" id="SSF50118">
    <property type="entry name" value="Cell growth inhibitor/plasmid maintenance toxic component"/>
    <property type="match status" value="1"/>
</dbReference>
<dbReference type="Gene3D" id="2.30.30.110">
    <property type="match status" value="1"/>
</dbReference>
<evidence type="ECO:0000256" key="7">
    <source>
        <dbReference type="ARBA" id="ARBA00033135"/>
    </source>
</evidence>
<dbReference type="EMBL" id="FNBM01000003">
    <property type="protein sequence ID" value="SDF51569.1"/>
    <property type="molecule type" value="Genomic_DNA"/>
</dbReference>
<dbReference type="GO" id="GO:0008657">
    <property type="term" value="F:DNA topoisomerase type II (double strand cut, ATP-hydrolyzing) inhibitor activity"/>
    <property type="evidence" value="ECO:0007669"/>
    <property type="project" value="InterPro"/>
</dbReference>
<name>A0A1G7LRH2_9GAMM</name>
<reference evidence="8 9" key="1">
    <citation type="submission" date="2016-10" db="EMBL/GenBank/DDBJ databases">
        <authorList>
            <person name="de Groot N.N."/>
        </authorList>
    </citation>
    <scope>NUCLEOTIDE SEQUENCE [LARGE SCALE GENOMIC DNA]</scope>
    <source>
        <strain evidence="8 9">LMG 25475</strain>
    </source>
</reference>
<evidence type="ECO:0000256" key="1">
    <source>
        <dbReference type="ARBA" id="ARBA00005230"/>
    </source>
</evidence>
<accession>A0A1G7LRH2</accession>
<dbReference type="GO" id="GO:0006276">
    <property type="term" value="P:plasmid maintenance"/>
    <property type="evidence" value="ECO:0007669"/>
    <property type="project" value="InterPro"/>
</dbReference>
<gene>
    <name evidence="8" type="ORF">SAMN05216381_1770</name>
</gene>
<evidence type="ECO:0000256" key="6">
    <source>
        <dbReference type="ARBA" id="ARBA00029628"/>
    </source>
</evidence>
<proteinExistence type="inferred from homology"/>
<evidence type="ECO:0000313" key="8">
    <source>
        <dbReference type="EMBL" id="SDF51569.1"/>
    </source>
</evidence>
<keyword evidence="4" id="KW-0805">Transcription regulation</keyword>
<dbReference type="Proteomes" id="UP000243378">
    <property type="component" value="Unassembled WGS sequence"/>
</dbReference>
<dbReference type="STRING" id="640205.SAMN05216381_1770"/>
<dbReference type="RefSeq" id="WP_092366954.1">
    <property type="nucleotide sequence ID" value="NZ_FNBM01000003.1"/>
</dbReference>
<evidence type="ECO:0000256" key="5">
    <source>
        <dbReference type="ARBA" id="ARBA00023163"/>
    </source>
</evidence>
<sequence length="105" mass="11241">MAQFAVYKNINPATSAAVPLLLNVQSDLLAELGTRVVVPLYVASTMQGKILKTLTPQFDIEGELYVMMTPQMAGIANKQLGAKVANLAARRDEIIAALDLLITGI</sequence>
<dbReference type="OrthoDB" id="9813510at2"/>
<organism evidence="8 9">
    <name type="scientific">Phytopseudomonas seleniipraecipitans</name>
    <dbReference type="NCBI Taxonomy" id="640205"/>
    <lineage>
        <taxon>Bacteria</taxon>
        <taxon>Pseudomonadati</taxon>
        <taxon>Pseudomonadota</taxon>
        <taxon>Gammaproteobacteria</taxon>
        <taxon>Pseudomonadales</taxon>
        <taxon>Pseudomonadaceae</taxon>
        <taxon>Phytopseudomonas</taxon>
    </lineage>
</organism>
<evidence type="ECO:0000256" key="4">
    <source>
        <dbReference type="ARBA" id="ARBA00023015"/>
    </source>
</evidence>
<evidence type="ECO:0000313" key="9">
    <source>
        <dbReference type="Proteomes" id="UP000243378"/>
    </source>
</evidence>
<dbReference type="InterPro" id="IPR002712">
    <property type="entry name" value="CcdB"/>
</dbReference>
<dbReference type="AlphaFoldDB" id="A0A1G7LRH2"/>
<evidence type="ECO:0000256" key="3">
    <source>
        <dbReference type="ARBA" id="ARBA00022491"/>
    </source>
</evidence>
<dbReference type="Pfam" id="PF01845">
    <property type="entry name" value="CcdB"/>
    <property type="match status" value="1"/>
</dbReference>
<comment type="similarity">
    <text evidence="1">Belongs to the CcdB toxin family.</text>
</comment>